<dbReference type="GO" id="GO:0016020">
    <property type="term" value="C:membrane"/>
    <property type="evidence" value="ECO:0007669"/>
    <property type="project" value="UniProtKB-SubCell"/>
</dbReference>
<dbReference type="GO" id="GO:0005737">
    <property type="term" value="C:cytoplasm"/>
    <property type="evidence" value="ECO:0007669"/>
    <property type="project" value="UniProtKB-ARBA"/>
</dbReference>
<dbReference type="SUPFAM" id="SSF56487">
    <property type="entry name" value="SRCR-like"/>
    <property type="match status" value="8"/>
</dbReference>
<keyword evidence="5" id="KW-1133">Transmembrane helix</keyword>
<sequence>MLRAALWGQGQCHGGTPDGVEVKHEGEWGSVCSYEFDWGAHWATVVCRQLGCGTAATSSPYAPFGQGTGRIWLHIYFCRGKEEMLQDCSHLGWGQHYCGHEQDVGVTCTGEPGELRLVEGSGPCAGKVEVKLRGLWGVVEDDTWTMEDAEVICQQLGCGSATKAYIGSSYEGSDDRPVNMVMVNCRGHEKAFWECKVGDWGPYSTSHYLDIGVVCQGRRFSRLVGGDGRCSGLLEVRQGRAWAGVCEDAVDLNTARVVCRELGCGSVLTVAGPGLFPMGSEPRWDTGFECTGTELLLSACKRRARSTQGSYDGFRLVNHSSHCAGRVEVMEGGTWGSLCASAWDLPDAHVLCHHLGCGSASSVPPGGSFGSGNGTLRVDAFGCSGTERVPSECPVVGLGEPSCPPGHAAAVECSGVTDSLRLLEGQTRCDGRLEVTTSPGAWAAVSAGLRDPQTGSVACRELGCGEPERVYPVPAPSAMGLQEVQCAGSEDALAQCNRSVTAVAPRQALVVVCSGECPGRAGGCRPRRQQPRCIPSVSRRQPAAEAGGGPRSLCGTPVCQDGWDIPDATVVCRQLRCGAALEASGSAHFGPGAAPPWTGAGGCTGSEASLWDCPAPLESGCRRGGGAAAVCSGHLSLRLTGGSGRCRGHLELLHNGTWGRVCADGTSPATAAAACRQLGCGDWGILGAAPAPLPMVPVRVLGVLLWVQLSVGQPWSTPEPQAELSTTQGSHELRLVGGGGRCAGRVEVKHEGEWGSVCSYDFDWGAHWATVVCRQLGCGTAATSSPYAPFGQGTGRIWLHIFFCRGKEEMLQDCSHLGWGQHYCGHQYDVGVTCTGELGEAGGPQCPQPGSLQELLQPLSILTASSCLTPTPPCPSYAEDPVSAPSAAGGSPHSTAEGQDPLPELLLTLWGCPSTWGGSGLKHSLKLGHGELLLTQHPKS</sequence>
<dbReference type="InterPro" id="IPR001190">
    <property type="entry name" value="SRCR"/>
</dbReference>
<reference evidence="11" key="3">
    <citation type="submission" date="2025-09" db="UniProtKB">
        <authorList>
            <consortium name="Ensembl"/>
        </authorList>
    </citation>
    <scope>IDENTIFICATION</scope>
</reference>
<evidence type="ECO:0000256" key="8">
    <source>
        <dbReference type="ARBA" id="ARBA00023180"/>
    </source>
</evidence>
<dbReference type="SMART" id="SM00202">
    <property type="entry name" value="SR"/>
    <property type="match status" value="8"/>
</dbReference>
<feature type="disulfide bond" evidence="9">
    <location>
        <begin position="78"/>
        <end position="88"/>
    </location>
</feature>
<dbReference type="PRINTS" id="PR00258">
    <property type="entry name" value="SPERACTRCPTR"/>
</dbReference>
<keyword evidence="2" id="KW-0812">Transmembrane</keyword>
<comment type="subcellular location">
    <subcellularLocation>
        <location evidence="1">Membrane</location>
        <topology evidence="1">Single-pass membrane protein</topology>
    </subcellularLocation>
</comment>
<protein>
    <submittedName>
        <fullName evidence="11">Uncharacterized protein</fullName>
    </submittedName>
</protein>
<dbReference type="FunFam" id="3.10.250.10:FF:000004">
    <property type="entry name" value="Scavenger receptor cysteine-rich type 1 protein M130"/>
    <property type="match status" value="2"/>
</dbReference>
<dbReference type="Gene3D" id="3.10.250.10">
    <property type="entry name" value="SRCR-like domain"/>
    <property type="match status" value="8"/>
</dbReference>
<evidence type="ECO:0000313" key="12">
    <source>
        <dbReference type="Proteomes" id="UP000694405"/>
    </source>
</evidence>
<name>A0A8V5FVD1_MELUD</name>
<keyword evidence="4" id="KW-0677">Repeat</keyword>
<dbReference type="FunFam" id="3.10.250.10:FF:000009">
    <property type="entry name" value="WC1"/>
    <property type="match status" value="2"/>
</dbReference>
<keyword evidence="3" id="KW-0732">Signal</keyword>
<evidence type="ECO:0000256" key="2">
    <source>
        <dbReference type="ARBA" id="ARBA00022692"/>
    </source>
</evidence>
<dbReference type="AlphaFoldDB" id="A0A8V5FVD1"/>
<evidence type="ECO:0000256" key="7">
    <source>
        <dbReference type="ARBA" id="ARBA00023157"/>
    </source>
</evidence>
<reference evidence="11" key="1">
    <citation type="submission" date="2020-03" db="EMBL/GenBank/DDBJ databases">
        <title>Melopsittacus undulatus (budgerigar) genome, bMelUnd1, maternal haplotype with Z.</title>
        <authorList>
            <person name="Gedman G."/>
            <person name="Mountcastle J."/>
            <person name="Haase B."/>
            <person name="Formenti G."/>
            <person name="Wright T."/>
            <person name="Apodaca J."/>
            <person name="Pelan S."/>
            <person name="Chow W."/>
            <person name="Rhie A."/>
            <person name="Howe K."/>
            <person name="Fedrigo O."/>
            <person name="Jarvis E.D."/>
        </authorList>
    </citation>
    <scope>NUCLEOTIDE SEQUENCE [LARGE SCALE GENOMIC DNA]</scope>
</reference>
<dbReference type="Ensembl" id="ENSMUNT00000034071.1">
    <property type="protein sequence ID" value="ENSMUNP00000029715.1"/>
    <property type="gene ID" value="ENSMUNG00000018510.1"/>
</dbReference>
<evidence type="ECO:0000256" key="3">
    <source>
        <dbReference type="ARBA" id="ARBA00022729"/>
    </source>
</evidence>
<feature type="disulfide bond" evidence="9">
    <location>
        <begin position="352"/>
        <end position="413"/>
    </location>
</feature>
<feature type="disulfide bond" evidence="9">
    <location>
        <begin position="383"/>
        <end position="393"/>
    </location>
</feature>
<dbReference type="Pfam" id="PF00530">
    <property type="entry name" value="SRCR"/>
    <property type="match status" value="8"/>
</dbReference>
<keyword evidence="6" id="KW-0472">Membrane</keyword>
<evidence type="ECO:0000256" key="6">
    <source>
        <dbReference type="ARBA" id="ARBA00023136"/>
    </source>
</evidence>
<evidence type="ECO:0000256" key="10">
    <source>
        <dbReference type="SAM" id="MobiDB-lite"/>
    </source>
</evidence>
<feature type="disulfide bond" evidence="9">
    <location>
        <begin position="185"/>
        <end position="195"/>
    </location>
</feature>
<dbReference type="FunFam" id="3.10.250.10:FF:000002">
    <property type="entry name" value="Scavenger receptor cysteine-rich type 1 protein M130"/>
    <property type="match status" value="1"/>
</dbReference>
<organism evidence="11 12">
    <name type="scientific">Melopsittacus undulatus</name>
    <name type="common">Budgerigar</name>
    <name type="synonym">Psittacus undulatus</name>
    <dbReference type="NCBI Taxonomy" id="13146"/>
    <lineage>
        <taxon>Eukaryota</taxon>
        <taxon>Metazoa</taxon>
        <taxon>Chordata</taxon>
        <taxon>Craniata</taxon>
        <taxon>Vertebrata</taxon>
        <taxon>Euteleostomi</taxon>
        <taxon>Archelosauria</taxon>
        <taxon>Archosauria</taxon>
        <taxon>Dinosauria</taxon>
        <taxon>Saurischia</taxon>
        <taxon>Theropoda</taxon>
        <taxon>Coelurosauria</taxon>
        <taxon>Aves</taxon>
        <taxon>Neognathae</taxon>
        <taxon>Neoaves</taxon>
        <taxon>Telluraves</taxon>
        <taxon>Australaves</taxon>
        <taxon>Psittaciformes</taxon>
        <taxon>Psittaculidae</taxon>
        <taxon>Melopsittacus</taxon>
    </lineage>
</organism>
<evidence type="ECO:0000256" key="1">
    <source>
        <dbReference type="ARBA" id="ARBA00004167"/>
    </source>
</evidence>
<dbReference type="PANTHER" id="PTHR19331:SF487">
    <property type="entry name" value="SOLUBLE SCAVENGER RECEPTOR CYSTEINE-RICH DOMAIN-CONTAINING PROTEIN SSC5D"/>
    <property type="match status" value="1"/>
</dbReference>
<proteinExistence type="predicted"/>
<keyword evidence="7 9" id="KW-1015">Disulfide bond</keyword>
<dbReference type="InterPro" id="IPR036772">
    <property type="entry name" value="SRCR-like_dom_sf"/>
</dbReference>
<evidence type="ECO:0000256" key="5">
    <source>
        <dbReference type="ARBA" id="ARBA00022989"/>
    </source>
</evidence>
<feature type="disulfide bond" evidence="9">
    <location>
        <begin position="773"/>
        <end position="834"/>
    </location>
</feature>
<comment type="caution">
    <text evidence="9">Lacks conserved residue(s) required for the propagation of feature annotation.</text>
</comment>
<keyword evidence="12" id="KW-1185">Reference proteome</keyword>
<feature type="disulfide bond" evidence="9">
    <location>
        <begin position="486"/>
        <end position="496"/>
    </location>
</feature>
<dbReference type="FunFam" id="3.10.250.10:FF:000016">
    <property type="entry name" value="Scavenger receptor cysteine-rich protein type 12"/>
    <property type="match status" value="1"/>
</dbReference>
<feature type="disulfide bond" evidence="9">
    <location>
        <begin position="47"/>
        <end position="108"/>
    </location>
</feature>
<feature type="disulfide bond" evidence="9">
    <location>
        <begin position="603"/>
        <end position="613"/>
    </location>
</feature>
<feature type="disulfide bond" evidence="9">
    <location>
        <begin position="804"/>
        <end position="814"/>
    </location>
</feature>
<feature type="disulfide bond" evidence="9">
    <location>
        <begin position="290"/>
        <end position="300"/>
    </location>
</feature>
<reference evidence="11" key="2">
    <citation type="submission" date="2025-08" db="UniProtKB">
        <authorList>
            <consortium name="Ensembl"/>
        </authorList>
    </citation>
    <scope>IDENTIFICATION</scope>
</reference>
<feature type="region of interest" description="Disordered" evidence="10">
    <location>
        <begin position="878"/>
        <end position="900"/>
    </location>
</feature>
<evidence type="ECO:0000256" key="9">
    <source>
        <dbReference type="PROSITE-ProRule" id="PRU00196"/>
    </source>
</evidence>
<keyword evidence="8" id="KW-0325">Glycoprotein</keyword>
<dbReference type="PANTHER" id="PTHR19331">
    <property type="entry name" value="SCAVENGER RECEPTOR DOMAIN-CONTAINING"/>
    <property type="match status" value="1"/>
</dbReference>
<feature type="compositionally biased region" description="Low complexity" evidence="10">
    <location>
        <begin position="883"/>
        <end position="892"/>
    </location>
</feature>
<accession>A0A8V5FVD1</accession>
<dbReference type="PROSITE" id="PS50287">
    <property type="entry name" value="SRCR_2"/>
    <property type="match status" value="8"/>
</dbReference>
<evidence type="ECO:0000313" key="11">
    <source>
        <dbReference type="Ensembl" id="ENSMUNP00000029715.1"/>
    </source>
</evidence>
<dbReference type="Proteomes" id="UP000694405">
    <property type="component" value="Chromosome 4"/>
</dbReference>
<evidence type="ECO:0000256" key="4">
    <source>
        <dbReference type="ARBA" id="ARBA00022737"/>
    </source>
</evidence>
<feature type="disulfide bond" evidence="9">
    <location>
        <begin position="339"/>
        <end position="403"/>
    </location>
</feature>